<organism evidence="1 2">
    <name type="scientific">Caerostris extrusa</name>
    <name type="common">Bark spider</name>
    <name type="synonym">Caerostris bankana</name>
    <dbReference type="NCBI Taxonomy" id="172846"/>
    <lineage>
        <taxon>Eukaryota</taxon>
        <taxon>Metazoa</taxon>
        <taxon>Ecdysozoa</taxon>
        <taxon>Arthropoda</taxon>
        <taxon>Chelicerata</taxon>
        <taxon>Arachnida</taxon>
        <taxon>Araneae</taxon>
        <taxon>Araneomorphae</taxon>
        <taxon>Entelegynae</taxon>
        <taxon>Araneoidea</taxon>
        <taxon>Araneidae</taxon>
        <taxon>Caerostris</taxon>
    </lineage>
</organism>
<evidence type="ECO:0000313" key="2">
    <source>
        <dbReference type="Proteomes" id="UP001054945"/>
    </source>
</evidence>
<dbReference type="EMBL" id="BPLR01001412">
    <property type="protein sequence ID" value="GIZ02200.1"/>
    <property type="molecule type" value="Genomic_DNA"/>
</dbReference>
<reference evidence="1 2" key="1">
    <citation type="submission" date="2021-06" db="EMBL/GenBank/DDBJ databases">
        <title>Caerostris extrusa draft genome.</title>
        <authorList>
            <person name="Kono N."/>
            <person name="Arakawa K."/>
        </authorList>
    </citation>
    <scope>NUCLEOTIDE SEQUENCE [LARGE SCALE GENOMIC DNA]</scope>
</reference>
<comment type="caution">
    <text evidence="1">The sequence shown here is derived from an EMBL/GenBank/DDBJ whole genome shotgun (WGS) entry which is preliminary data.</text>
</comment>
<proteinExistence type="predicted"/>
<gene>
    <name evidence="1" type="ORF">CEXT_144341</name>
</gene>
<sequence>MPGSEWEPVQLLPLFYSIFRWHHFCCSPRLPLLTSNCESWKILFASSQIIGNRTLLTDAEFEEIAERGGEGEGGQKWINAQQMADDGTVKKTIHRAILSANMEMGSLFNEIGNCQGVFRENSRF</sequence>
<keyword evidence="2" id="KW-1185">Reference proteome</keyword>
<evidence type="ECO:0000313" key="1">
    <source>
        <dbReference type="EMBL" id="GIZ02200.1"/>
    </source>
</evidence>
<dbReference type="Proteomes" id="UP001054945">
    <property type="component" value="Unassembled WGS sequence"/>
</dbReference>
<protein>
    <submittedName>
        <fullName evidence="1">Uncharacterized protein</fullName>
    </submittedName>
</protein>
<dbReference type="AlphaFoldDB" id="A0AAV4Y7M5"/>
<name>A0AAV4Y7M5_CAEEX</name>
<accession>A0AAV4Y7M5</accession>